<gene>
    <name evidence="1" type="ORF">UC8_00900</name>
</gene>
<reference evidence="1 2" key="1">
    <citation type="submission" date="2019-08" db="EMBL/GenBank/DDBJ databases">
        <title>Deep-cultivation of Planctomycetes and their phenomic and genomic characterization uncovers novel biology.</title>
        <authorList>
            <person name="Wiegand S."/>
            <person name="Jogler M."/>
            <person name="Boedeker C."/>
            <person name="Pinto D."/>
            <person name="Vollmers J."/>
            <person name="Rivas-Marin E."/>
            <person name="Kohn T."/>
            <person name="Peeters S.H."/>
            <person name="Heuer A."/>
            <person name="Rast P."/>
            <person name="Oberbeckmann S."/>
            <person name="Bunk B."/>
            <person name="Jeske O."/>
            <person name="Meyerdierks A."/>
            <person name="Storesund J.E."/>
            <person name="Kallscheuer N."/>
            <person name="Luecker S."/>
            <person name="Lage O.M."/>
            <person name="Pohl T."/>
            <person name="Merkel B.J."/>
            <person name="Hornburger P."/>
            <person name="Mueller R.-W."/>
            <person name="Bruemmer F."/>
            <person name="Labrenz M."/>
            <person name="Spormann A.M."/>
            <person name="Op den Camp H."/>
            <person name="Overmann J."/>
            <person name="Amann R."/>
            <person name="Jetten M.S.M."/>
            <person name="Mascher T."/>
            <person name="Medema M.H."/>
            <person name="Devos D.P."/>
            <person name="Kaster A.-K."/>
            <person name="Ovreas L."/>
            <person name="Rohde M."/>
            <person name="Galperin M.Y."/>
            <person name="Jogler C."/>
        </authorList>
    </citation>
    <scope>NUCLEOTIDE SEQUENCE [LARGE SCALE GENOMIC DNA]</scope>
    <source>
        <strain evidence="1 2">UC8</strain>
    </source>
</reference>
<keyword evidence="2" id="KW-1185">Reference proteome</keyword>
<evidence type="ECO:0000313" key="2">
    <source>
        <dbReference type="Proteomes" id="UP000325286"/>
    </source>
</evidence>
<dbReference type="AlphaFoldDB" id="A0A5B9QGE5"/>
<dbReference type="RefSeq" id="WP_068136171.1">
    <property type="nucleotide sequence ID" value="NZ_CP042914.1"/>
</dbReference>
<proteinExistence type="predicted"/>
<dbReference type="KEGG" id="rul:UC8_00900"/>
<evidence type="ECO:0000313" key="1">
    <source>
        <dbReference type="EMBL" id="QEG38137.1"/>
    </source>
</evidence>
<organism evidence="1 2">
    <name type="scientific">Roseimaritima ulvae</name>
    <dbReference type="NCBI Taxonomy" id="980254"/>
    <lineage>
        <taxon>Bacteria</taxon>
        <taxon>Pseudomonadati</taxon>
        <taxon>Planctomycetota</taxon>
        <taxon>Planctomycetia</taxon>
        <taxon>Pirellulales</taxon>
        <taxon>Pirellulaceae</taxon>
        <taxon>Roseimaritima</taxon>
    </lineage>
</organism>
<accession>A0A5B9QGE5</accession>
<name>A0A5B9QGE5_9BACT</name>
<dbReference type="Proteomes" id="UP000325286">
    <property type="component" value="Chromosome"/>
</dbReference>
<dbReference type="EMBL" id="CP042914">
    <property type="protein sequence ID" value="QEG38137.1"/>
    <property type="molecule type" value="Genomic_DNA"/>
</dbReference>
<protein>
    <submittedName>
        <fullName evidence="1">Uncharacterized protein</fullName>
    </submittedName>
</protein>
<sequence length="155" mass="17305">MVCLFSVWGLTTAGDEPAALQDAVEIVLEEPATTVEEALARRDTDAAEIQRVYDDQMSVINQKTVQALDLIARRAVAAGEIGVASEAWEAVLQVEPENATAKNFFVAIGQWDAMERKLARANREPEASPRKRTLQRVEFRCEDGRVFKNSQWNVE</sequence>